<organism evidence="2 3">
    <name type="scientific">Colletotrichum plurivorum</name>
    <dbReference type="NCBI Taxonomy" id="2175906"/>
    <lineage>
        <taxon>Eukaryota</taxon>
        <taxon>Fungi</taxon>
        <taxon>Dikarya</taxon>
        <taxon>Ascomycota</taxon>
        <taxon>Pezizomycotina</taxon>
        <taxon>Sordariomycetes</taxon>
        <taxon>Hypocreomycetidae</taxon>
        <taxon>Glomerellales</taxon>
        <taxon>Glomerellaceae</taxon>
        <taxon>Colletotrichum</taxon>
        <taxon>Colletotrichum orchidearum species complex</taxon>
    </lineage>
</organism>
<dbReference type="EMBL" id="WIGO01000114">
    <property type="protein sequence ID" value="KAF6828979.1"/>
    <property type="molecule type" value="Genomic_DNA"/>
</dbReference>
<sequence>MADQLCKQTNYRRLTIDLARRNLYNYDDGQLKYQGVPLVSGQRLRELCFPDEIKDPEQRRLAIAEAKRLFAKREWFDVHWKCYGLPKQHYKLKNLRGLRFDLGQLVKMGVCDKFEQTHARMVRLFEDEIRAVRDHDKVFEEISTPELQLMWDHLLFKKRYFLNELGEPDQTITPEPIVLHGIDYCGNRDMWKELAKIQGSIDGIVTAESTRLGKGYFVIGWDEEKVRAVANELLNAPQPLPPPTANRAPRHARSWKTAMEEHQQYLSWAVEVADAAEAAKAAEEDDGTKPRQKKQKADEELKLMGLDDAIGHYVIKCSDLVVERPNFSAPVVYGLTIMDHPGREGDEGLLIGRVDFGVVEGSMLLSFSKDLLNKFADEARLPDVDDDEEPYFNHGPMRYVDEYNVDLAAPYSDNEEDVTMESEESEDSEDEREEKHGNGESKKRLAPAEPKTSKRAGGQSLRPQKRQKPGGLPKVATRRLYFVWTGRPTDEEKEPIPRRRGDLALMCGFLDFNDTCTGFQGYTELELEEVIDLVDVKFEGFKVSGKDKDELPEELRATRRRRRMDKTRSKTPQLPANTRDDDDDYSDGDEHVKVIRRRFVIKSYFKTYEGYSSVS</sequence>
<feature type="compositionally biased region" description="Acidic residues" evidence="1">
    <location>
        <begin position="413"/>
        <end position="432"/>
    </location>
</feature>
<keyword evidence="3" id="KW-1185">Reference proteome</keyword>
<evidence type="ECO:0000313" key="3">
    <source>
        <dbReference type="Proteomes" id="UP000654918"/>
    </source>
</evidence>
<feature type="compositionally biased region" description="Basic and acidic residues" evidence="1">
    <location>
        <begin position="433"/>
        <end position="443"/>
    </location>
</feature>
<feature type="region of interest" description="Disordered" evidence="1">
    <location>
        <begin position="552"/>
        <end position="588"/>
    </location>
</feature>
<evidence type="ECO:0000313" key="2">
    <source>
        <dbReference type="EMBL" id="KAF6828979.1"/>
    </source>
</evidence>
<feature type="region of interest" description="Disordered" evidence="1">
    <location>
        <begin position="279"/>
        <end position="299"/>
    </location>
</feature>
<reference evidence="2" key="1">
    <citation type="journal article" date="2020" name="Phytopathology">
        <title>Genome Sequence Resources of Colletotrichum truncatum, C. plurivorum, C. musicola, and C. sojae: Four Species Pathogenic to Soybean (Glycine max).</title>
        <authorList>
            <person name="Rogerio F."/>
            <person name="Boufleur T.R."/>
            <person name="Ciampi-Guillardi M."/>
            <person name="Sukno S.A."/>
            <person name="Thon M.R."/>
            <person name="Massola Junior N.S."/>
            <person name="Baroncelli R."/>
        </authorList>
    </citation>
    <scope>NUCLEOTIDE SEQUENCE</scope>
    <source>
        <strain evidence="2">LFN00145</strain>
    </source>
</reference>
<feature type="region of interest" description="Disordered" evidence="1">
    <location>
        <begin position="411"/>
        <end position="472"/>
    </location>
</feature>
<protein>
    <submittedName>
        <fullName evidence="2">Uncharacterized protein</fullName>
    </submittedName>
</protein>
<evidence type="ECO:0000256" key="1">
    <source>
        <dbReference type="SAM" id="MobiDB-lite"/>
    </source>
</evidence>
<accession>A0A8H6ND65</accession>
<dbReference type="Proteomes" id="UP000654918">
    <property type="component" value="Unassembled WGS sequence"/>
</dbReference>
<comment type="caution">
    <text evidence="2">The sequence shown here is derived from an EMBL/GenBank/DDBJ whole genome shotgun (WGS) entry which is preliminary data.</text>
</comment>
<dbReference type="AlphaFoldDB" id="A0A8H6ND65"/>
<name>A0A8H6ND65_9PEZI</name>
<proteinExistence type="predicted"/>
<gene>
    <name evidence="2" type="ORF">CPLU01_08209</name>
</gene>